<organism evidence="3 4">
    <name type="scientific">Rhipicephalus microplus</name>
    <name type="common">Cattle tick</name>
    <name type="synonym">Boophilus microplus</name>
    <dbReference type="NCBI Taxonomy" id="6941"/>
    <lineage>
        <taxon>Eukaryota</taxon>
        <taxon>Metazoa</taxon>
        <taxon>Ecdysozoa</taxon>
        <taxon>Arthropoda</taxon>
        <taxon>Chelicerata</taxon>
        <taxon>Arachnida</taxon>
        <taxon>Acari</taxon>
        <taxon>Parasitiformes</taxon>
        <taxon>Ixodida</taxon>
        <taxon>Ixodoidea</taxon>
        <taxon>Ixodidae</taxon>
        <taxon>Rhipicephalinae</taxon>
        <taxon>Rhipicephalus</taxon>
        <taxon>Boophilus</taxon>
    </lineage>
</organism>
<protein>
    <submittedName>
        <fullName evidence="3">Uncharacterized protein</fullName>
    </submittedName>
</protein>
<gene>
    <name evidence="3" type="ORF">HPB51_017888</name>
</gene>
<evidence type="ECO:0000313" key="3">
    <source>
        <dbReference type="EMBL" id="KAH8033939.1"/>
    </source>
</evidence>
<evidence type="ECO:0000256" key="2">
    <source>
        <dbReference type="SAM" id="MobiDB-lite"/>
    </source>
</evidence>
<dbReference type="EMBL" id="JABSTU010000004">
    <property type="protein sequence ID" value="KAH8033939.1"/>
    <property type="molecule type" value="Genomic_DNA"/>
</dbReference>
<name>A0A9J6EHR2_RHIMP</name>
<evidence type="ECO:0000313" key="4">
    <source>
        <dbReference type="Proteomes" id="UP000821866"/>
    </source>
</evidence>
<keyword evidence="1" id="KW-0175">Coiled coil</keyword>
<sequence>MTDLEAHYQALIPIRNDIEKMRVDRSSMSRKIEDLEDRLDDAENRLRRNNLIFYEKTDGTPLTPKSGVVNTGKKWQLEAESPKSQCEGASKEGMITNVVKSGDDDSLRGSRASPDETQASDRKGTGKPEEFCEKEHAQVKPQIAEKGAEAEGIVERQRERLCVAQRPAEPRELVDAKELRLCCPKVGSVDRLFQGGVEFRDREYELRLAPVAAAGTCPGSDRPADN</sequence>
<proteinExistence type="predicted"/>
<evidence type="ECO:0000256" key="1">
    <source>
        <dbReference type="SAM" id="Coils"/>
    </source>
</evidence>
<accession>A0A9J6EHR2</accession>
<comment type="caution">
    <text evidence="3">The sequence shown here is derived from an EMBL/GenBank/DDBJ whole genome shotgun (WGS) entry which is preliminary data.</text>
</comment>
<feature type="coiled-coil region" evidence="1">
    <location>
        <begin position="18"/>
        <end position="52"/>
    </location>
</feature>
<feature type="compositionally biased region" description="Basic and acidic residues" evidence="2">
    <location>
        <begin position="119"/>
        <end position="129"/>
    </location>
</feature>
<dbReference type="AlphaFoldDB" id="A0A9J6EHR2"/>
<dbReference type="Proteomes" id="UP000821866">
    <property type="component" value="Chromosome 2"/>
</dbReference>
<keyword evidence="4" id="KW-1185">Reference proteome</keyword>
<feature type="region of interest" description="Disordered" evidence="2">
    <location>
        <begin position="75"/>
        <end position="129"/>
    </location>
</feature>
<reference evidence="3" key="1">
    <citation type="journal article" date="2020" name="Cell">
        <title>Large-Scale Comparative Analyses of Tick Genomes Elucidate Their Genetic Diversity and Vector Capacities.</title>
        <authorList>
            <consortium name="Tick Genome and Microbiome Consortium (TIGMIC)"/>
            <person name="Jia N."/>
            <person name="Wang J."/>
            <person name="Shi W."/>
            <person name="Du L."/>
            <person name="Sun Y."/>
            <person name="Zhan W."/>
            <person name="Jiang J.F."/>
            <person name="Wang Q."/>
            <person name="Zhang B."/>
            <person name="Ji P."/>
            <person name="Bell-Sakyi L."/>
            <person name="Cui X.M."/>
            <person name="Yuan T.T."/>
            <person name="Jiang B.G."/>
            <person name="Yang W.F."/>
            <person name="Lam T.T."/>
            <person name="Chang Q.C."/>
            <person name="Ding S.J."/>
            <person name="Wang X.J."/>
            <person name="Zhu J.G."/>
            <person name="Ruan X.D."/>
            <person name="Zhao L."/>
            <person name="Wei J.T."/>
            <person name="Ye R.Z."/>
            <person name="Que T.C."/>
            <person name="Du C.H."/>
            <person name="Zhou Y.H."/>
            <person name="Cheng J.X."/>
            <person name="Dai P.F."/>
            <person name="Guo W.B."/>
            <person name="Han X.H."/>
            <person name="Huang E.J."/>
            <person name="Li L.F."/>
            <person name="Wei W."/>
            <person name="Gao Y.C."/>
            <person name="Liu J.Z."/>
            <person name="Shao H.Z."/>
            <person name="Wang X."/>
            <person name="Wang C.C."/>
            <person name="Yang T.C."/>
            <person name="Huo Q.B."/>
            <person name="Li W."/>
            <person name="Chen H.Y."/>
            <person name="Chen S.E."/>
            <person name="Zhou L.G."/>
            <person name="Ni X.B."/>
            <person name="Tian J.H."/>
            <person name="Sheng Y."/>
            <person name="Liu T."/>
            <person name="Pan Y.S."/>
            <person name="Xia L.Y."/>
            <person name="Li J."/>
            <person name="Zhao F."/>
            <person name="Cao W.C."/>
        </authorList>
    </citation>
    <scope>NUCLEOTIDE SEQUENCE</scope>
    <source>
        <strain evidence="3">Rmic-2018</strain>
    </source>
</reference>
<reference evidence="3" key="2">
    <citation type="submission" date="2021-09" db="EMBL/GenBank/DDBJ databases">
        <authorList>
            <person name="Jia N."/>
            <person name="Wang J."/>
            <person name="Shi W."/>
            <person name="Du L."/>
            <person name="Sun Y."/>
            <person name="Zhan W."/>
            <person name="Jiang J."/>
            <person name="Wang Q."/>
            <person name="Zhang B."/>
            <person name="Ji P."/>
            <person name="Sakyi L.B."/>
            <person name="Cui X."/>
            <person name="Yuan T."/>
            <person name="Jiang B."/>
            <person name="Yang W."/>
            <person name="Lam T.T.-Y."/>
            <person name="Chang Q."/>
            <person name="Ding S."/>
            <person name="Wang X."/>
            <person name="Zhu J."/>
            <person name="Ruan X."/>
            <person name="Zhao L."/>
            <person name="Wei J."/>
            <person name="Que T."/>
            <person name="Du C."/>
            <person name="Cheng J."/>
            <person name="Dai P."/>
            <person name="Han X."/>
            <person name="Huang E."/>
            <person name="Gao Y."/>
            <person name="Liu J."/>
            <person name="Shao H."/>
            <person name="Ye R."/>
            <person name="Li L."/>
            <person name="Wei W."/>
            <person name="Wang X."/>
            <person name="Wang C."/>
            <person name="Huo Q."/>
            <person name="Li W."/>
            <person name="Guo W."/>
            <person name="Chen H."/>
            <person name="Chen S."/>
            <person name="Zhou L."/>
            <person name="Zhou L."/>
            <person name="Ni X."/>
            <person name="Tian J."/>
            <person name="Zhou Y."/>
            <person name="Sheng Y."/>
            <person name="Liu T."/>
            <person name="Pan Y."/>
            <person name="Xia L."/>
            <person name="Li J."/>
            <person name="Zhao F."/>
            <person name="Cao W."/>
        </authorList>
    </citation>
    <scope>NUCLEOTIDE SEQUENCE</scope>
    <source>
        <strain evidence="3">Rmic-2018</strain>
        <tissue evidence="3">Larvae</tissue>
    </source>
</reference>